<dbReference type="RefSeq" id="WP_406720544.1">
    <property type="nucleotide sequence ID" value="NZ_CP135443.1"/>
</dbReference>
<evidence type="ECO:0000313" key="2">
    <source>
        <dbReference type="EMBL" id="WRY33174.1"/>
    </source>
</evidence>
<protein>
    <submittedName>
        <fullName evidence="2">DUF4150 domain-containing protein</fullName>
    </submittedName>
</protein>
<proteinExistence type="predicted"/>
<dbReference type="EMBL" id="CP135443">
    <property type="protein sequence ID" value="WRY33174.1"/>
    <property type="molecule type" value="Genomic_DNA"/>
</dbReference>
<evidence type="ECO:0000313" key="3">
    <source>
        <dbReference type="Proteomes" id="UP001623290"/>
    </source>
</evidence>
<reference evidence="2 3" key="1">
    <citation type="submission" date="2023-09" db="EMBL/GenBank/DDBJ databases">
        <title>Thioclava shenzhenensis sp. nov., a multidrug resistant bacteria-antagonizing species isolated from coastal seawater.</title>
        <authorList>
            <person name="Long M."/>
        </authorList>
    </citation>
    <scope>NUCLEOTIDE SEQUENCE [LARGE SCALE GENOMIC DNA]</scope>
    <source>
        <strain evidence="2 3">FTW29</strain>
    </source>
</reference>
<dbReference type="Pfam" id="PF13665">
    <property type="entry name" value="Tox-PAAR-like"/>
    <property type="match status" value="1"/>
</dbReference>
<sequence>MIPKEGSRDTSEGLIVSCTPDVCKTPVGSSMVPIPYSITSKQGDDANTATTVRYTSQRAHNMGSMTTCCTGDAPGTGTGVKSGTVGSICEPKTHSGTVRIEGKWAVRHTDEWWMNKRNTVGKLTYVKSSETFEPTPAVKLAQNPELEAPNALKDTYVDAIWAGMKGAEQEGLPEGSYRVAQAATVMPDIPYVAPDSTPKTNIPAPSTPAANTNSEPNRIVRESLMRRIFKRLELAAAANPELSAPAATGSAAVGAATIGVSRAAGRNAQQQKGGGLTPFLNLNAPYEIDPPWLEAEVATAPQPQVAPKVESQRTEENVSVAQGNKKPGGGNPCNFHKHSEKQCPEGYQSHHIIQDMFFRIGGRKSLERPNGAPTIGEGEAICIRSKQHRILHKNINDRLKEIGKTANLFDLADISADELKKLLKRHGLNCDKEIDKILKKFKDSLGERGKELLGRVKRIPGSAAEQKLRDSWFPPQ</sequence>
<feature type="region of interest" description="Disordered" evidence="1">
    <location>
        <begin position="303"/>
        <end position="334"/>
    </location>
</feature>
<organism evidence="2 3">
    <name type="scientific">Thioclava litoralis</name>
    <dbReference type="NCBI Taxonomy" id="3076557"/>
    <lineage>
        <taxon>Bacteria</taxon>
        <taxon>Pseudomonadati</taxon>
        <taxon>Pseudomonadota</taxon>
        <taxon>Alphaproteobacteria</taxon>
        <taxon>Rhodobacterales</taxon>
        <taxon>Paracoccaceae</taxon>
        <taxon>Thioclava</taxon>
    </lineage>
</organism>
<gene>
    <name evidence="2" type="ORF">RPE78_10810</name>
</gene>
<keyword evidence="3" id="KW-1185">Reference proteome</keyword>
<accession>A0ABZ1DZ76</accession>
<dbReference type="Proteomes" id="UP001623290">
    <property type="component" value="Chromosome"/>
</dbReference>
<name>A0ABZ1DZ76_9RHOB</name>
<evidence type="ECO:0000256" key="1">
    <source>
        <dbReference type="SAM" id="MobiDB-lite"/>
    </source>
</evidence>